<gene>
    <name evidence="2" type="ORF">D3871_23090</name>
</gene>
<reference evidence="3" key="1">
    <citation type="submission" date="2018-09" db="EMBL/GenBank/DDBJ databases">
        <authorList>
            <person name="Zhu H."/>
        </authorList>
    </citation>
    <scope>NUCLEOTIDE SEQUENCE [LARGE SCALE GENOMIC DNA]</scope>
    <source>
        <strain evidence="3">K1R23-30</strain>
    </source>
</reference>
<dbReference type="GO" id="GO:0005525">
    <property type="term" value="F:GTP binding"/>
    <property type="evidence" value="ECO:0007669"/>
    <property type="project" value="InterPro"/>
</dbReference>
<dbReference type="InterPro" id="IPR027417">
    <property type="entry name" value="P-loop_NTPase"/>
</dbReference>
<dbReference type="GO" id="GO:0003924">
    <property type="term" value="F:GTPase activity"/>
    <property type="evidence" value="ECO:0007669"/>
    <property type="project" value="InterPro"/>
</dbReference>
<dbReference type="Proteomes" id="UP000265955">
    <property type="component" value="Unassembled WGS sequence"/>
</dbReference>
<name>A0A3A3FLM1_9BURK</name>
<dbReference type="Gene3D" id="3.40.50.300">
    <property type="entry name" value="P-loop containing nucleotide triphosphate hydrolases"/>
    <property type="match status" value="1"/>
</dbReference>
<protein>
    <recommendedName>
        <fullName evidence="4">ArgK protein</fullName>
    </recommendedName>
</protein>
<evidence type="ECO:0000256" key="1">
    <source>
        <dbReference type="ARBA" id="ARBA00009625"/>
    </source>
</evidence>
<dbReference type="InterPro" id="IPR005129">
    <property type="entry name" value="GTPase_ArgK"/>
</dbReference>
<comment type="similarity">
    <text evidence="1">Belongs to the SIMIBI class G3E GTPase family. ArgK/MeaB subfamily.</text>
</comment>
<dbReference type="OrthoDB" id="9778292at2"/>
<evidence type="ECO:0000313" key="2">
    <source>
        <dbReference type="EMBL" id="RJF96207.1"/>
    </source>
</evidence>
<evidence type="ECO:0008006" key="4">
    <source>
        <dbReference type="Google" id="ProtNLM"/>
    </source>
</evidence>
<keyword evidence="3" id="KW-1185">Reference proteome</keyword>
<dbReference type="Pfam" id="PF03308">
    <property type="entry name" value="MeaB"/>
    <property type="match status" value="1"/>
</dbReference>
<organism evidence="2 3">
    <name type="scientific">Noviherbaspirillum saxi</name>
    <dbReference type="NCBI Taxonomy" id="2320863"/>
    <lineage>
        <taxon>Bacteria</taxon>
        <taxon>Pseudomonadati</taxon>
        <taxon>Pseudomonadota</taxon>
        <taxon>Betaproteobacteria</taxon>
        <taxon>Burkholderiales</taxon>
        <taxon>Oxalobacteraceae</taxon>
        <taxon>Noviherbaspirillum</taxon>
    </lineage>
</organism>
<comment type="caution">
    <text evidence="2">The sequence shown here is derived from an EMBL/GenBank/DDBJ whole genome shotgun (WGS) entry which is preliminary data.</text>
</comment>
<dbReference type="AlphaFoldDB" id="A0A3A3FLM1"/>
<dbReference type="SUPFAM" id="SSF52540">
    <property type="entry name" value="P-loop containing nucleoside triphosphate hydrolases"/>
    <property type="match status" value="1"/>
</dbReference>
<dbReference type="EMBL" id="QYUO01000002">
    <property type="protein sequence ID" value="RJF96207.1"/>
    <property type="molecule type" value="Genomic_DNA"/>
</dbReference>
<evidence type="ECO:0000313" key="3">
    <source>
        <dbReference type="Proteomes" id="UP000265955"/>
    </source>
</evidence>
<dbReference type="PANTHER" id="PTHR23408:SF3">
    <property type="entry name" value="METHYLMALONIC ACIDURIA TYPE A PROTEIN, MITOCHONDRIAL"/>
    <property type="match status" value="1"/>
</dbReference>
<accession>A0A3A3FLM1</accession>
<proteinExistence type="inferred from homology"/>
<dbReference type="PANTHER" id="PTHR23408">
    <property type="entry name" value="METHYLMALONYL-COA MUTASE"/>
    <property type="match status" value="1"/>
</dbReference>
<dbReference type="Gene3D" id="1.20.5.170">
    <property type="match status" value="1"/>
</dbReference>
<dbReference type="GO" id="GO:0005737">
    <property type="term" value="C:cytoplasm"/>
    <property type="evidence" value="ECO:0007669"/>
    <property type="project" value="TreeGrafter"/>
</dbReference>
<sequence>MSSRAFLSATEDASVAALVAGVRASEPRALAKTITLAESTRADHRARAQRVLGDLLPHTGRSIRVGITGVPGVGKSTFIEALGLHLLEQGTGAASWIGNAGVRRWTGCGS</sequence>